<organism evidence="4 5">
    <name type="scientific">Talaromyces stipitatus (strain ATCC 10500 / CBS 375.48 / QM 6759 / NRRL 1006)</name>
    <name type="common">Penicillium stipitatum</name>
    <dbReference type="NCBI Taxonomy" id="441959"/>
    <lineage>
        <taxon>Eukaryota</taxon>
        <taxon>Fungi</taxon>
        <taxon>Dikarya</taxon>
        <taxon>Ascomycota</taxon>
        <taxon>Pezizomycotina</taxon>
        <taxon>Eurotiomycetes</taxon>
        <taxon>Eurotiomycetidae</taxon>
        <taxon>Eurotiales</taxon>
        <taxon>Trichocomaceae</taxon>
        <taxon>Talaromyces</taxon>
        <taxon>Talaromyces sect. Talaromyces</taxon>
    </lineage>
</organism>
<feature type="repeat" description="ANK" evidence="3">
    <location>
        <begin position="1"/>
        <end position="29"/>
    </location>
</feature>
<proteinExistence type="predicted"/>
<keyword evidence="1" id="KW-0677">Repeat</keyword>
<dbReference type="OrthoDB" id="4224975at2759"/>
<accession>B8M029</accession>
<name>B8M029_TALSN</name>
<dbReference type="RefSeq" id="XP_002477924.1">
    <property type="nucleotide sequence ID" value="XM_002477879.1"/>
</dbReference>
<dbReference type="InParanoid" id="B8M029"/>
<dbReference type="InterPro" id="IPR036770">
    <property type="entry name" value="Ankyrin_rpt-contain_sf"/>
</dbReference>
<dbReference type="SUPFAM" id="SSF48403">
    <property type="entry name" value="Ankyrin repeat"/>
    <property type="match status" value="1"/>
</dbReference>
<protein>
    <submittedName>
        <fullName evidence="4">Uncharacterized protein</fullName>
    </submittedName>
</protein>
<dbReference type="STRING" id="441959.B8M029"/>
<keyword evidence="2 3" id="KW-0040">ANK repeat</keyword>
<evidence type="ECO:0000256" key="1">
    <source>
        <dbReference type="ARBA" id="ARBA00022737"/>
    </source>
</evidence>
<dbReference type="PANTHER" id="PTHR24171:SF9">
    <property type="entry name" value="ANKYRIN REPEAT DOMAIN-CONTAINING PROTEIN 39"/>
    <property type="match status" value="1"/>
</dbReference>
<dbReference type="Proteomes" id="UP000001745">
    <property type="component" value="Unassembled WGS sequence"/>
</dbReference>
<evidence type="ECO:0000313" key="5">
    <source>
        <dbReference type="Proteomes" id="UP000001745"/>
    </source>
</evidence>
<feature type="repeat" description="ANK" evidence="3">
    <location>
        <begin position="30"/>
        <end position="62"/>
    </location>
</feature>
<dbReference type="InterPro" id="IPR002110">
    <property type="entry name" value="Ankyrin_rpt"/>
</dbReference>
<dbReference type="PROSITE" id="PS50297">
    <property type="entry name" value="ANK_REP_REGION"/>
    <property type="match status" value="2"/>
</dbReference>
<keyword evidence="5" id="KW-1185">Reference proteome</keyword>
<dbReference type="PANTHER" id="PTHR24171">
    <property type="entry name" value="ANKYRIN REPEAT DOMAIN-CONTAINING PROTEIN 39-RELATED"/>
    <property type="match status" value="1"/>
</dbReference>
<evidence type="ECO:0000256" key="2">
    <source>
        <dbReference type="ARBA" id="ARBA00023043"/>
    </source>
</evidence>
<evidence type="ECO:0000256" key="3">
    <source>
        <dbReference type="PROSITE-ProRule" id="PRU00023"/>
    </source>
</evidence>
<dbReference type="Pfam" id="PF12796">
    <property type="entry name" value="Ank_2"/>
    <property type="match status" value="1"/>
</dbReference>
<gene>
    <name evidence="4" type="ORF">TSTA_081940</name>
</gene>
<dbReference type="OMA" id="EQGHEQV"/>
<reference evidence="5" key="1">
    <citation type="journal article" date="2015" name="Genome Announc.">
        <title>Genome sequence of the AIDS-associated pathogen Penicillium marneffei (ATCC18224) and its near taxonomic relative Talaromyces stipitatus (ATCC10500).</title>
        <authorList>
            <person name="Nierman W.C."/>
            <person name="Fedorova-Abrams N.D."/>
            <person name="Andrianopoulos A."/>
        </authorList>
    </citation>
    <scope>NUCLEOTIDE SEQUENCE [LARGE SCALE GENOMIC DNA]</scope>
    <source>
        <strain evidence="5">ATCC 10500 / CBS 375.48 / QM 6759 / NRRL 1006</strain>
    </source>
</reference>
<sequence length="72" mass="7265">MLRAAAAAGYPKIVQQLLKNGANINAQGGNYGNALQASAEGGHLEVIQLLLEKGADVNTLGGFCGNAIQAVS</sequence>
<dbReference type="PhylomeDB" id="B8M029"/>
<dbReference type="HOGENOM" id="CLU_000134_45_11_1"/>
<dbReference type="PROSITE" id="PS50088">
    <property type="entry name" value="ANK_REPEAT"/>
    <property type="match status" value="2"/>
</dbReference>
<dbReference type="GeneID" id="8104832"/>
<dbReference type="Gene3D" id="1.25.40.20">
    <property type="entry name" value="Ankyrin repeat-containing domain"/>
    <property type="match status" value="1"/>
</dbReference>
<dbReference type="AlphaFoldDB" id="B8M029"/>
<dbReference type="EMBL" id="EQ962653">
    <property type="protein sequence ID" value="EED20961.1"/>
    <property type="molecule type" value="Genomic_DNA"/>
</dbReference>
<dbReference type="VEuPathDB" id="FungiDB:TSTA_081940"/>
<dbReference type="SMART" id="SM00248">
    <property type="entry name" value="ANK"/>
    <property type="match status" value="2"/>
</dbReference>
<evidence type="ECO:0000313" key="4">
    <source>
        <dbReference type="EMBL" id="EED20961.1"/>
    </source>
</evidence>